<dbReference type="AlphaFoldDB" id="A0A4P9YVI0"/>
<dbReference type="SMART" id="SM00320">
    <property type="entry name" value="WD40"/>
    <property type="match status" value="4"/>
</dbReference>
<dbReference type="OrthoDB" id="427368at2759"/>
<dbReference type="GO" id="GO:0000278">
    <property type="term" value="P:mitotic cell cycle"/>
    <property type="evidence" value="ECO:0007669"/>
    <property type="project" value="TreeGrafter"/>
</dbReference>
<dbReference type="GO" id="GO:0003682">
    <property type="term" value="F:chromatin binding"/>
    <property type="evidence" value="ECO:0007669"/>
    <property type="project" value="TreeGrafter"/>
</dbReference>
<dbReference type="PROSITE" id="PS50082">
    <property type="entry name" value="WD_REPEATS_2"/>
    <property type="match status" value="1"/>
</dbReference>
<dbReference type="InterPro" id="IPR001680">
    <property type="entry name" value="WD40_rpt"/>
</dbReference>
<dbReference type="GO" id="GO:0006281">
    <property type="term" value="P:DNA repair"/>
    <property type="evidence" value="ECO:0007669"/>
    <property type="project" value="TreeGrafter"/>
</dbReference>
<evidence type="ECO:0000256" key="2">
    <source>
        <dbReference type="SAM" id="MobiDB-lite"/>
    </source>
</evidence>
<dbReference type="InterPro" id="IPR022100">
    <property type="entry name" value="WDHD1/CFT4_beta-prop_2nd"/>
</dbReference>
<feature type="compositionally biased region" description="Basic and acidic residues" evidence="2">
    <location>
        <begin position="1"/>
        <end position="17"/>
    </location>
</feature>
<gene>
    <name evidence="4" type="ORF">SYNPS1DRAFT_24516</name>
</gene>
<feature type="domain" description="WDHD1/CFT4 second beta-propeller" evidence="3">
    <location>
        <begin position="280"/>
        <end position="332"/>
    </location>
</feature>
<dbReference type="Gene3D" id="2.130.10.10">
    <property type="entry name" value="YVTN repeat-like/Quinoprotein amine dehydrogenase"/>
    <property type="match status" value="1"/>
</dbReference>
<evidence type="ECO:0000259" key="3">
    <source>
        <dbReference type="Pfam" id="PF12341"/>
    </source>
</evidence>
<dbReference type="Pfam" id="PF12341">
    <property type="entry name" value="Mcl1_mid"/>
    <property type="match status" value="1"/>
</dbReference>
<accession>A0A4P9YVI0</accession>
<dbReference type="PANTHER" id="PTHR19932">
    <property type="entry name" value="WD REPEAT AND HMG-BOX DNA BINDING PROTEIN"/>
    <property type="match status" value="1"/>
</dbReference>
<protein>
    <submittedName>
        <fullName evidence="4">WD40-repeat-containing domain protein</fullName>
    </submittedName>
</protein>
<dbReference type="SUPFAM" id="SSF50978">
    <property type="entry name" value="WD40 repeat-like"/>
    <property type="match status" value="1"/>
</dbReference>
<feature type="non-terminal residue" evidence="4">
    <location>
        <position position="332"/>
    </location>
</feature>
<evidence type="ECO:0000313" key="5">
    <source>
        <dbReference type="Proteomes" id="UP000278143"/>
    </source>
</evidence>
<dbReference type="GO" id="GO:0006261">
    <property type="term" value="P:DNA-templated DNA replication"/>
    <property type="evidence" value="ECO:0007669"/>
    <property type="project" value="TreeGrafter"/>
</dbReference>
<dbReference type="Proteomes" id="UP000278143">
    <property type="component" value="Unassembled WGS sequence"/>
</dbReference>
<sequence>MASEERDNEARTLENHTSHITSRRPQKDLLIVGSEDRSVTCFQYPQLEFAKLLVRCNLPVKDIAVNHQGSLLAIATEDPTITIKHIDESREVAKLRGHTKPVHCVAFAPTTNDLLSVDASGQVRLWREENDTFTCIKQWPSLVHAGILANKGGSQSLCWAPDGRQFAAAGASGIMLVDPTSGQQTLRTHAYLDKLIYYYDIVDAVDEQPAKAPADLLADMSMLDDDHDWMETEQPDEKSTTASAAPKFPVPSPASTLAHAHGMRSNKGMKAWSMNALSSWINNRRYYDYNTIGHIIGVRQDDHVVIRVEFNDTGAFRGFHFTDYHHFTRGVL</sequence>
<feature type="region of interest" description="Disordered" evidence="2">
    <location>
        <begin position="1"/>
        <end position="21"/>
    </location>
</feature>
<name>A0A4P9YVI0_9FUNG</name>
<dbReference type="InterPro" id="IPR036322">
    <property type="entry name" value="WD40_repeat_dom_sf"/>
</dbReference>
<dbReference type="InterPro" id="IPR015943">
    <property type="entry name" value="WD40/YVTN_repeat-like_dom_sf"/>
</dbReference>
<evidence type="ECO:0000256" key="1">
    <source>
        <dbReference type="PROSITE-ProRule" id="PRU00221"/>
    </source>
</evidence>
<dbReference type="Pfam" id="PF00400">
    <property type="entry name" value="WD40"/>
    <property type="match status" value="1"/>
</dbReference>
<dbReference type="PROSITE" id="PS50294">
    <property type="entry name" value="WD_REPEATS_REGION"/>
    <property type="match status" value="1"/>
</dbReference>
<evidence type="ECO:0000313" key="4">
    <source>
        <dbReference type="EMBL" id="RKP23422.1"/>
    </source>
</evidence>
<reference evidence="5" key="1">
    <citation type="journal article" date="2018" name="Nat. Microbiol.">
        <title>Leveraging single-cell genomics to expand the fungal tree of life.</title>
        <authorList>
            <person name="Ahrendt S.R."/>
            <person name="Quandt C.A."/>
            <person name="Ciobanu D."/>
            <person name="Clum A."/>
            <person name="Salamov A."/>
            <person name="Andreopoulos B."/>
            <person name="Cheng J.F."/>
            <person name="Woyke T."/>
            <person name="Pelin A."/>
            <person name="Henrissat B."/>
            <person name="Reynolds N.K."/>
            <person name="Benny G.L."/>
            <person name="Smith M.E."/>
            <person name="James T.Y."/>
            <person name="Grigoriev I.V."/>
        </authorList>
    </citation>
    <scope>NUCLEOTIDE SEQUENCE [LARGE SCALE GENOMIC DNA]</scope>
    <source>
        <strain evidence="5">Benny S71-1</strain>
    </source>
</reference>
<proteinExistence type="predicted"/>
<dbReference type="EMBL" id="KZ990983">
    <property type="protein sequence ID" value="RKP23422.1"/>
    <property type="molecule type" value="Genomic_DNA"/>
</dbReference>
<dbReference type="PANTHER" id="PTHR19932:SF10">
    <property type="entry name" value="WD REPEAT AND HMG-BOX DNA-BINDING PROTEIN 1"/>
    <property type="match status" value="1"/>
</dbReference>
<keyword evidence="5" id="KW-1185">Reference proteome</keyword>
<organism evidence="4 5">
    <name type="scientific">Syncephalis pseudoplumigaleata</name>
    <dbReference type="NCBI Taxonomy" id="1712513"/>
    <lineage>
        <taxon>Eukaryota</taxon>
        <taxon>Fungi</taxon>
        <taxon>Fungi incertae sedis</taxon>
        <taxon>Zoopagomycota</taxon>
        <taxon>Zoopagomycotina</taxon>
        <taxon>Zoopagomycetes</taxon>
        <taxon>Zoopagales</taxon>
        <taxon>Piptocephalidaceae</taxon>
        <taxon>Syncephalis</taxon>
    </lineage>
</organism>
<feature type="repeat" description="WD" evidence="1">
    <location>
        <begin position="95"/>
        <end position="126"/>
    </location>
</feature>
<feature type="region of interest" description="Disordered" evidence="2">
    <location>
        <begin position="231"/>
        <end position="260"/>
    </location>
</feature>
<dbReference type="GO" id="GO:0043596">
    <property type="term" value="C:nuclear replication fork"/>
    <property type="evidence" value="ECO:0007669"/>
    <property type="project" value="TreeGrafter"/>
</dbReference>
<keyword evidence="1" id="KW-0853">WD repeat</keyword>